<reference evidence="6 7" key="1">
    <citation type="journal article" date="2016" name="Nat. Commun.">
        <title>Thousands of microbial genomes shed light on interconnected biogeochemical processes in an aquifer system.</title>
        <authorList>
            <person name="Anantharaman K."/>
            <person name="Brown C.T."/>
            <person name="Hug L.A."/>
            <person name="Sharon I."/>
            <person name="Castelle C.J."/>
            <person name="Probst A.J."/>
            <person name="Thomas B.C."/>
            <person name="Singh A."/>
            <person name="Wilkins M.J."/>
            <person name="Karaoz U."/>
            <person name="Brodie E.L."/>
            <person name="Williams K.H."/>
            <person name="Hubbard S.S."/>
            <person name="Banfield J.F."/>
        </authorList>
    </citation>
    <scope>NUCLEOTIDE SEQUENCE [LARGE SCALE GENOMIC DNA]</scope>
</reference>
<comment type="function">
    <text evidence="2">In eubacteria ppGpp (guanosine 3'-diphosphate 5'-diphosphate) is a mediator of the stringent response that coordinates a variety of cellular activities in response to changes in nutritional abundance.</text>
</comment>
<dbReference type="SUPFAM" id="SSF81271">
    <property type="entry name" value="TGS-like"/>
    <property type="match status" value="1"/>
</dbReference>
<dbReference type="InterPro" id="IPR002912">
    <property type="entry name" value="ACT_dom"/>
</dbReference>
<dbReference type="InterPro" id="IPR004811">
    <property type="entry name" value="RelA/Spo_fam"/>
</dbReference>
<dbReference type="InterPro" id="IPR004095">
    <property type="entry name" value="TGS"/>
</dbReference>
<evidence type="ECO:0000256" key="2">
    <source>
        <dbReference type="RuleBase" id="RU003847"/>
    </source>
</evidence>
<feature type="domain" description="TGS" evidence="5">
    <location>
        <begin position="384"/>
        <end position="449"/>
    </location>
</feature>
<dbReference type="InterPro" id="IPR043519">
    <property type="entry name" value="NT_sf"/>
</dbReference>
<dbReference type="PANTHER" id="PTHR21262:SF31">
    <property type="entry name" value="GTP PYROPHOSPHOKINASE"/>
    <property type="match status" value="1"/>
</dbReference>
<dbReference type="NCBIfam" id="TIGR00691">
    <property type="entry name" value="spoT_relA"/>
    <property type="match status" value="1"/>
</dbReference>
<dbReference type="FunFam" id="1.10.3210.10:FF:000001">
    <property type="entry name" value="GTP pyrophosphokinase RelA"/>
    <property type="match status" value="1"/>
</dbReference>
<dbReference type="Gene3D" id="3.10.20.30">
    <property type="match status" value="1"/>
</dbReference>
<proteinExistence type="inferred from homology"/>
<comment type="pathway">
    <text evidence="1">Purine metabolism.</text>
</comment>
<dbReference type="PROSITE" id="PS51831">
    <property type="entry name" value="HD"/>
    <property type="match status" value="1"/>
</dbReference>
<dbReference type="InterPro" id="IPR007685">
    <property type="entry name" value="RelA_SpoT"/>
</dbReference>
<feature type="domain" description="ACT" evidence="3">
    <location>
        <begin position="493"/>
        <end position="568"/>
    </location>
</feature>
<evidence type="ECO:0000313" key="7">
    <source>
        <dbReference type="Proteomes" id="UP000178348"/>
    </source>
</evidence>
<evidence type="ECO:0000259" key="4">
    <source>
        <dbReference type="PROSITE" id="PS51831"/>
    </source>
</evidence>
<dbReference type="CDD" id="cd00077">
    <property type="entry name" value="HDc"/>
    <property type="match status" value="1"/>
</dbReference>
<evidence type="ECO:0000259" key="3">
    <source>
        <dbReference type="PROSITE" id="PS51671"/>
    </source>
</evidence>
<dbReference type="FunFam" id="3.10.20.30:FF:000002">
    <property type="entry name" value="GTP pyrophosphokinase (RelA/SpoT)"/>
    <property type="match status" value="1"/>
</dbReference>
<dbReference type="InterPro" id="IPR012675">
    <property type="entry name" value="Beta-grasp_dom_sf"/>
</dbReference>
<dbReference type="SMART" id="SM00471">
    <property type="entry name" value="HDc"/>
    <property type="match status" value="1"/>
</dbReference>
<dbReference type="AlphaFoldDB" id="A0A1G2CLZ4"/>
<accession>A0A1G2CLZ4</accession>
<dbReference type="Pfam" id="PF13291">
    <property type="entry name" value="ACT_4"/>
    <property type="match status" value="1"/>
</dbReference>
<dbReference type="SUPFAM" id="SSF81301">
    <property type="entry name" value="Nucleotidyltransferase"/>
    <property type="match status" value="1"/>
</dbReference>
<dbReference type="InterPro" id="IPR012676">
    <property type="entry name" value="TGS-like"/>
</dbReference>
<dbReference type="Gene3D" id="3.30.70.260">
    <property type="match status" value="1"/>
</dbReference>
<dbReference type="InterPro" id="IPR003607">
    <property type="entry name" value="HD/PDEase_dom"/>
</dbReference>
<dbReference type="InterPro" id="IPR033655">
    <property type="entry name" value="TGS_RelA/SpoT"/>
</dbReference>
<evidence type="ECO:0000259" key="5">
    <source>
        <dbReference type="PROSITE" id="PS51880"/>
    </source>
</evidence>
<organism evidence="6 7">
    <name type="scientific">Candidatus Liptonbacteria bacterium RIFCSPLOWO2_01_FULL_53_13</name>
    <dbReference type="NCBI Taxonomy" id="1798651"/>
    <lineage>
        <taxon>Bacteria</taxon>
        <taxon>Candidatus Liptoniibacteriota</taxon>
    </lineage>
</organism>
<evidence type="ECO:0008006" key="8">
    <source>
        <dbReference type="Google" id="ProtNLM"/>
    </source>
</evidence>
<dbReference type="SUPFAM" id="SSF109604">
    <property type="entry name" value="HD-domain/PDEase-like"/>
    <property type="match status" value="1"/>
</dbReference>
<dbReference type="Gene3D" id="1.10.3210.10">
    <property type="entry name" value="Hypothetical protein af1432"/>
    <property type="match status" value="1"/>
</dbReference>
<name>A0A1G2CLZ4_9BACT</name>
<dbReference type="Gene3D" id="3.30.460.10">
    <property type="entry name" value="Beta Polymerase, domain 2"/>
    <property type="match status" value="1"/>
</dbReference>
<dbReference type="SUPFAM" id="SSF55021">
    <property type="entry name" value="ACT-like"/>
    <property type="match status" value="1"/>
</dbReference>
<dbReference type="Pfam" id="PF04607">
    <property type="entry name" value="RelA_SpoT"/>
    <property type="match status" value="1"/>
</dbReference>
<feature type="domain" description="HD" evidence="4">
    <location>
        <begin position="37"/>
        <end position="135"/>
    </location>
</feature>
<dbReference type="InterPro" id="IPR006674">
    <property type="entry name" value="HD_domain"/>
</dbReference>
<comment type="similarity">
    <text evidence="2">Belongs to the relA/spoT family.</text>
</comment>
<dbReference type="SMART" id="SM00954">
    <property type="entry name" value="RelA_SpoT"/>
    <property type="match status" value="1"/>
</dbReference>
<evidence type="ECO:0000256" key="1">
    <source>
        <dbReference type="ARBA" id="ARBA00025704"/>
    </source>
</evidence>
<dbReference type="CDD" id="cd01668">
    <property type="entry name" value="TGS_RSH"/>
    <property type="match status" value="1"/>
</dbReference>
<gene>
    <name evidence="6" type="ORF">A2946_01350</name>
</gene>
<dbReference type="PANTHER" id="PTHR21262">
    <property type="entry name" value="GUANOSINE-3',5'-BIS DIPHOSPHATE 3'-PYROPHOSPHOHYDROLASE"/>
    <property type="match status" value="1"/>
</dbReference>
<comment type="caution">
    <text evidence="6">The sequence shown here is derived from an EMBL/GenBank/DDBJ whole genome shotgun (WGS) entry which is preliminary data.</text>
</comment>
<dbReference type="PROSITE" id="PS51880">
    <property type="entry name" value="TGS"/>
    <property type="match status" value="1"/>
</dbReference>
<dbReference type="PROSITE" id="PS51671">
    <property type="entry name" value="ACT"/>
    <property type="match status" value="1"/>
</dbReference>
<dbReference type="Proteomes" id="UP000178348">
    <property type="component" value="Unassembled WGS sequence"/>
</dbReference>
<dbReference type="EMBL" id="MHLB01000015">
    <property type="protein sequence ID" value="OGZ02369.1"/>
    <property type="molecule type" value="Genomic_DNA"/>
</dbReference>
<dbReference type="CDD" id="cd05399">
    <property type="entry name" value="NT_Rel-Spo_like"/>
    <property type="match status" value="1"/>
</dbReference>
<evidence type="ECO:0000313" key="6">
    <source>
        <dbReference type="EMBL" id="OGZ02369.1"/>
    </source>
</evidence>
<dbReference type="Pfam" id="PF02824">
    <property type="entry name" value="TGS"/>
    <property type="match status" value="1"/>
</dbReference>
<dbReference type="GO" id="GO:0005886">
    <property type="term" value="C:plasma membrane"/>
    <property type="evidence" value="ECO:0007669"/>
    <property type="project" value="TreeGrafter"/>
</dbReference>
<dbReference type="Pfam" id="PF13328">
    <property type="entry name" value="HD_4"/>
    <property type="match status" value="1"/>
</dbReference>
<protein>
    <recommendedName>
        <fullName evidence="8">GTP pyrophosphokinase</fullName>
    </recommendedName>
</protein>
<sequence length="568" mass="65656">MTVAELARNNPGGLIGKAFSFAEKAHKGQKRKSGEPYFNHLTATADTLSSWHLDDATIAAGLLHDAVEDTPVTREELRERFGEEIDFLVDGVTKLSHLKYRGAQEKVENLRKLIFALSQDLRVIFVKLADRLHNMQTLSAVPREKQKRIALETNDIYAPIAYRLGMQNLSGELQDLSFPYLYPQESKWLYDNVRERYKEREEYLENIKPLLGRALEAHHLKAYTIDFRAKRYSSLYYKLVRHNMDIERIYDLVAMRVIVETVQDCYAALGAIHELWPPLPGRIKDYIAMPKPNGYRSLHTTIIGPDGKFVEIQIRTRIMHEEDENGIAAHWLYEQYKKSGLNPDRPTRKLAEEVRWVQQLRTWQEKYAGEGEAHDEFLEAMKIDFFKDRIFGITPKGDVIDLPVGSTPIDFAYHIHSEVGNACVAAKVNDQFASLDYELHSGDLVEILTQKNKKPSEDWLSFVKTTVARDHIKIALREKDNRLRAKRVPTKVEFKVAVQNRLGLLRDISAIIAKSHFHIGSINTTKQSTAKFPIMRIECELHERDKIERLILKLKELKEVREISYRVL</sequence>
<dbReference type="GO" id="GO:0015969">
    <property type="term" value="P:guanosine tetraphosphate metabolic process"/>
    <property type="evidence" value="ECO:0007669"/>
    <property type="project" value="InterPro"/>
</dbReference>
<dbReference type="FunFam" id="3.30.460.10:FF:000001">
    <property type="entry name" value="GTP pyrophosphokinase RelA"/>
    <property type="match status" value="1"/>
</dbReference>
<dbReference type="InterPro" id="IPR045865">
    <property type="entry name" value="ACT-like_dom_sf"/>
</dbReference>